<feature type="transmembrane region" description="Helical" evidence="1">
    <location>
        <begin position="24"/>
        <end position="48"/>
    </location>
</feature>
<dbReference type="EMBL" id="JARKIB010000008">
    <property type="protein sequence ID" value="KAJ7777351.1"/>
    <property type="molecule type" value="Genomic_DNA"/>
</dbReference>
<dbReference type="InterPro" id="IPR045339">
    <property type="entry name" value="DUF6534"/>
</dbReference>
<evidence type="ECO:0000313" key="3">
    <source>
        <dbReference type="EMBL" id="KAJ7777351.1"/>
    </source>
</evidence>
<keyword evidence="4" id="KW-1185">Reference proteome</keyword>
<evidence type="ECO:0000259" key="2">
    <source>
        <dbReference type="Pfam" id="PF20152"/>
    </source>
</evidence>
<sequence>MSASLLPDRITPLTQAEFSETHGGTLVCCMVSLPIFGISLLQAYIYYLNYPRDNKWLKTMVALLLFFESTLTWMGCQSVYHYLILGYSNPLSLIDGDWSVYVANALGIPICFLIQIYFSRMVYLLAKKKWKVTAVIIFGVLIIGQIVFGIYAVVKFFVLWELPKLKAVVYPALVPLYSTRVVSDTLTAVALCIVLYDASTHSVFKGSSNLFKTLMIYAMNRFILTTVVVVIQTCVLIAKPGSLWAMAMDAITPHLYVNSLLATLNARKKLREIGPPGYNNQESMFASASRYIGSTQAADRTESSGKPSVNLFLGKRGNDGGVRIDQETFTMPEISDDGLTNKVSVSDLA</sequence>
<feature type="domain" description="DUF6534" evidence="2">
    <location>
        <begin position="181"/>
        <end position="268"/>
    </location>
</feature>
<evidence type="ECO:0000313" key="4">
    <source>
        <dbReference type="Proteomes" id="UP001215598"/>
    </source>
</evidence>
<keyword evidence="1" id="KW-1133">Transmembrane helix</keyword>
<feature type="transmembrane region" description="Helical" evidence="1">
    <location>
        <begin position="60"/>
        <end position="80"/>
    </location>
</feature>
<keyword evidence="1" id="KW-0472">Membrane</keyword>
<keyword evidence="1" id="KW-0812">Transmembrane</keyword>
<feature type="transmembrane region" description="Helical" evidence="1">
    <location>
        <begin position="130"/>
        <end position="154"/>
    </location>
</feature>
<dbReference type="Pfam" id="PF20152">
    <property type="entry name" value="DUF6534"/>
    <property type="match status" value="1"/>
</dbReference>
<dbReference type="AlphaFoldDB" id="A0AAD7K3B5"/>
<feature type="transmembrane region" description="Helical" evidence="1">
    <location>
        <begin position="100"/>
        <end position="118"/>
    </location>
</feature>
<dbReference type="Proteomes" id="UP001215598">
    <property type="component" value="Unassembled WGS sequence"/>
</dbReference>
<proteinExistence type="predicted"/>
<comment type="caution">
    <text evidence="3">The sequence shown here is derived from an EMBL/GenBank/DDBJ whole genome shotgun (WGS) entry which is preliminary data.</text>
</comment>
<feature type="transmembrane region" description="Helical" evidence="1">
    <location>
        <begin position="217"/>
        <end position="238"/>
    </location>
</feature>
<organism evidence="3 4">
    <name type="scientific">Mycena metata</name>
    <dbReference type="NCBI Taxonomy" id="1033252"/>
    <lineage>
        <taxon>Eukaryota</taxon>
        <taxon>Fungi</taxon>
        <taxon>Dikarya</taxon>
        <taxon>Basidiomycota</taxon>
        <taxon>Agaricomycotina</taxon>
        <taxon>Agaricomycetes</taxon>
        <taxon>Agaricomycetidae</taxon>
        <taxon>Agaricales</taxon>
        <taxon>Marasmiineae</taxon>
        <taxon>Mycenaceae</taxon>
        <taxon>Mycena</taxon>
    </lineage>
</organism>
<evidence type="ECO:0000256" key="1">
    <source>
        <dbReference type="SAM" id="Phobius"/>
    </source>
</evidence>
<name>A0AAD7K3B5_9AGAR</name>
<gene>
    <name evidence="3" type="ORF">B0H16DRAFT_1505210</name>
</gene>
<accession>A0AAD7K3B5</accession>
<dbReference type="PANTHER" id="PTHR40465">
    <property type="entry name" value="CHROMOSOME 1, WHOLE GENOME SHOTGUN SEQUENCE"/>
    <property type="match status" value="1"/>
</dbReference>
<feature type="transmembrane region" description="Helical" evidence="1">
    <location>
        <begin position="174"/>
        <end position="196"/>
    </location>
</feature>
<reference evidence="3" key="1">
    <citation type="submission" date="2023-03" db="EMBL/GenBank/DDBJ databases">
        <title>Massive genome expansion in bonnet fungi (Mycena s.s.) driven by repeated elements and novel gene families across ecological guilds.</title>
        <authorList>
            <consortium name="Lawrence Berkeley National Laboratory"/>
            <person name="Harder C.B."/>
            <person name="Miyauchi S."/>
            <person name="Viragh M."/>
            <person name="Kuo A."/>
            <person name="Thoen E."/>
            <person name="Andreopoulos B."/>
            <person name="Lu D."/>
            <person name="Skrede I."/>
            <person name="Drula E."/>
            <person name="Henrissat B."/>
            <person name="Morin E."/>
            <person name="Kohler A."/>
            <person name="Barry K."/>
            <person name="LaButti K."/>
            <person name="Morin E."/>
            <person name="Salamov A."/>
            <person name="Lipzen A."/>
            <person name="Mereny Z."/>
            <person name="Hegedus B."/>
            <person name="Baldrian P."/>
            <person name="Stursova M."/>
            <person name="Weitz H."/>
            <person name="Taylor A."/>
            <person name="Grigoriev I.V."/>
            <person name="Nagy L.G."/>
            <person name="Martin F."/>
            <person name="Kauserud H."/>
        </authorList>
    </citation>
    <scope>NUCLEOTIDE SEQUENCE</scope>
    <source>
        <strain evidence="3">CBHHK182m</strain>
    </source>
</reference>
<protein>
    <recommendedName>
        <fullName evidence="2">DUF6534 domain-containing protein</fullName>
    </recommendedName>
</protein>
<dbReference type="PANTHER" id="PTHR40465:SF1">
    <property type="entry name" value="DUF6534 DOMAIN-CONTAINING PROTEIN"/>
    <property type="match status" value="1"/>
</dbReference>